<gene>
    <name evidence="1" type="ORF">RISK_005009</name>
</gene>
<evidence type="ECO:0000313" key="2">
    <source>
        <dbReference type="Proteomes" id="UP000036367"/>
    </source>
</evidence>
<reference evidence="1" key="1">
    <citation type="submission" date="2015-05" db="EMBL/GenBank/DDBJ databases">
        <title>Permanent draft genome of Rhodopirellula islandicus K833.</title>
        <authorList>
            <person name="Kizina J."/>
            <person name="Richter M."/>
            <person name="Glockner F.O."/>
            <person name="Harder J."/>
        </authorList>
    </citation>
    <scope>NUCLEOTIDE SEQUENCE [LARGE SCALE GENOMIC DNA]</scope>
    <source>
        <strain evidence="1">K833</strain>
    </source>
</reference>
<proteinExistence type="predicted"/>
<dbReference type="EMBL" id="LECT01000042">
    <property type="protein sequence ID" value="KLU03039.1"/>
    <property type="molecule type" value="Genomic_DNA"/>
</dbReference>
<protein>
    <submittedName>
        <fullName evidence="1">Uncharacterized protein</fullName>
    </submittedName>
</protein>
<dbReference type="AlphaFoldDB" id="A0A0J1EBW4"/>
<accession>A0A0J1EBW4</accession>
<comment type="caution">
    <text evidence="1">The sequence shown here is derived from an EMBL/GenBank/DDBJ whole genome shotgun (WGS) entry which is preliminary data.</text>
</comment>
<sequence length="39" mass="4565">MPHRLRPRIELRNNAAWFSITEFQPSHASAFETLPLNES</sequence>
<evidence type="ECO:0000313" key="1">
    <source>
        <dbReference type="EMBL" id="KLU03039.1"/>
    </source>
</evidence>
<name>A0A0J1EBW4_RHOIS</name>
<dbReference type="PATRIC" id="fig|595434.4.peg.4751"/>
<keyword evidence="2" id="KW-1185">Reference proteome</keyword>
<dbReference type="Proteomes" id="UP000036367">
    <property type="component" value="Unassembled WGS sequence"/>
</dbReference>
<organism evidence="1 2">
    <name type="scientific">Rhodopirellula islandica</name>
    <dbReference type="NCBI Taxonomy" id="595434"/>
    <lineage>
        <taxon>Bacteria</taxon>
        <taxon>Pseudomonadati</taxon>
        <taxon>Planctomycetota</taxon>
        <taxon>Planctomycetia</taxon>
        <taxon>Pirellulales</taxon>
        <taxon>Pirellulaceae</taxon>
        <taxon>Rhodopirellula</taxon>
    </lineage>
</organism>